<organism evidence="2">
    <name type="scientific">Octopus bimaculoides</name>
    <name type="common">California two-spotted octopus</name>
    <dbReference type="NCBI Taxonomy" id="37653"/>
    <lineage>
        <taxon>Eukaryota</taxon>
        <taxon>Metazoa</taxon>
        <taxon>Spiralia</taxon>
        <taxon>Lophotrochozoa</taxon>
        <taxon>Mollusca</taxon>
        <taxon>Cephalopoda</taxon>
        <taxon>Coleoidea</taxon>
        <taxon>Octopodiformes</taxon>
        <taxon>Octopoda</taxon>
        <taxon>Incirrata</taxon>
        <taxon>Octopodidae</taxon>
        <taxon>Octopus</taxon>
    </lineage>
</organism>
<accession>A0A0L8GY07</accession>
<proteinExistence type="predicted"/>
<feature type="transmembrane region" description="Helical" evidence="1">
    <location>
        <begin position="21"/>
        <end position="45"/>
    </location>
</feature>
<gene>
    <name evidence="2" type="ORF">OCBIM_22026200mg</name>
</gene>
<dbReference type="EMBL" id="KQ420016">
    <property type="protein sequence ID" value="KOF81713.1"/>
    <property type="molecule type" value="Genomic_DNA"/>
</dbReference>
<evidence type="ECO:0008006" key="3">
    <source>
        <dbReference type="Google" id="ProtNLM"/>
    </source>
</evidence>
<protein>
    <recommendedName>
        <fullName evidence="3">Transmembrane protein</fullName>
    </recommendedName>
</protein>
<evidence type="ECO:0000313" key="2">
    <source>
        <dbReference type="EMBL" id="KOF81714.1"/>
    </source>
</evidence>
<keyword evidence="1" id="KW-0812">Transmembrane</keyword>
<keyword evidence="1" id="KW-1133">Transmembrane helix</keyword>
<keyword evidence="1" id="KW-0472">Membrane</keyword>
<reference evidence="2" key="1">
    <citation type="submission" date="2015-07" db="EMBL/GenBank/DDBJ databases">
        <title>MeaNS - Measles Nucleotide Surveillance Program.</title>
        <authorList>
            <person name="Tran T."/>
            <person name="Druce J."/>
        </authorList>
    </citation>
    <scope>NUCLEOTIDE SEQUENCE</scope>
    <source>
        <strain evidence="2">UCB-OBI-ISO-001</strain>
        <tissue evidence="2">Gonad</tissue>
    </source>
</reference>
<dbReference type="EMBL" id="KQ420016">
    <property type="protein sequence ID" value="KOF81712.1"/>
    <property type="molecule type" value="Genomic_DNA"/>
</dbReference>
<evidence type="ECO:0000256" key="1">
    <source>
        <dbReference type="SAM" id="Phobius"/>
    </source>
</evidence>
<dbReference type="AlphaFoldDB" id="A0A0L8GY07"/>
<dbReference type="EMBL" id="KQ420016">
    <property type="protein sequence ID" value="KOF81714.1"/>
    <property type="molecule type" value="Genomic_DNA"/>
</dbReference>
<sequence>MRCRRMIHDDDEDDCLMLNDVKIFLLSFCWSQIDGLVYIIILVTFKVTS</sequence>
<name>A0A0L8GY07_OCTBM</name>